<evidence type="ECO:0000313" key="2">
    <source>
        <dbReference type="Proteomes" id="UP000238196"/>
    </source>
</evidence>
<evidence type="ECO:0000313" key="1">
    <source>
        <dbReference type="EMBL" id="PPC78335.1"/>
    </source>
</evidence>
<protein>
    <submittedName>
        <fullName evidence="1">Uncharacterized protein</fullName>
    </submittedName>
</protein>
<accession>A0A2S5KUJ1</accession>
<proteinExistence type="predicted"/>
<gene>
    <name evidence="1" type="ORF">C4K68_05725</name>
</gene>
<reference evidence="1 2" key="1">
    <citation type="submission" date="2018-02" db="EMBL/GenBank/DDBJ databases">
        <title>novel marine gammaproteobacteria from coastal saline agro ecosystem.</title>
        <authorList>
            <person name="Krishnan R."/>
            <person name="Ramesh Kumar N."/>
        </authorList>
    </citation>
    <scope>NUCLEOTIDE SEQUENCE [LARGE SCALE GENOMIC DNA]</scope>
    <source>
        <strain evidence="1 2">228</strain>
    </source>
</reference>
<dbReference type="Proteomes" id="UP000238196">
    <property type="component" value="Unassembled WGS sequence"/>
</dbReference>
<name>A0A2S5KUJ1_9PROT</name>
<sequence length="104" mass="11583">MGAGDGRTEQQIFDAYSYGTQLGWIIDVLLPLISDGQVGNKKNAVRSTKKLIAAYETIEKIKKLNKEINEEALLNGLQSLLNHDEEAFRTLIDKASKLEPEPKP</sequence>
<dbReference type="AlphaFoldDB" id="A0A2S5KUJ1"/>
<dbReference type="EMBL" id="PRLP01000016">
    <property type="protein sequence ID" value="PPC78335.1"/>
    <property type="molecule type" value="Genomic_DNA"/>
</dbReference>
<comment type="caution">
    <text evidence="1">The sequence shown here is derived from an EMBL/GenBank/DDBJ whole genome shotgun (WGS) entry which is preliminary data.</text>
</comment>
<organism evidence="1 2">
    <name type="scientific">Proteobacteria bacterium 228</name>
    <dbReference type="NCBI Taxonomy" id="2083153"/>
    <lineage>
        <taxon>Bacteria</taxon>
        <taxon>Pseudomonadati</taxon>
        <taxon>Pseudomonadota</taxon>
    </lineage>
</organism>